<dbReference type="AlphaFoldDB" id="A0A4R7YN03"/>
<dbReference type="OrthoDB" id="9969855at2"/>
<gene>
    <name evidence="1" type="ORF">C8C77_1566</name>
</gene>
<dbReference type="Proteomes" id="UP000294697">
    <property type="component" value="Unassembled WGS sequence"/>
</dbReference>
<accession>A0A4R7YN03</accession>
<sequence length="157" mass="18710">MENLRCKILFNEKCKILFDIHKPFRIRQKIETKYSQATKNNWLLIITAQDLLRTKGDIKNILFNVNEYMYKYPEFIGCMLITWWQGFEPIGLNYNSDEISVIESSINNISQQQTILLKNIFAKANFKIEFWDELIKIVKKYGSDISKLNKKVIRDFT</sequence>
<evidence type="ECO:0000313" key="2">
    <source>
        <dbReference type="Proteomes" id="UP000294697"/>
    </source>
</evidence>
<evidence type="ECO:0000313" key="1">
    <source>
        <dbReference type="EMBL" id="TDV97071.1"/>
    </source>
</evidence>
<comment type="caution">
    <text evidence="1">The sequence shown here is derived from an EMBL/GenBank/DDBJ whole genome shotgun (WGS) entry which is preliminary data.</text>
</comment>
<organism evidence="1 2">
    <name type="scientific">Halanaerobium saccharolyticum</name>
    <dbReference type="NCBI Taxonomy" id="43595"/>
    <lineage>
        <taxon>Bacteria</taxon>
        <taxon>Bacillati</taxon>
        <taxon>Bacillota</taxon>
        <taxon>Clostridia</taxon>
        <taxon>Halanaerobiales</taxon>
        <taxon>Halanaerobiaceae</taxon>
        <taxon>Halanaerobium</taxon>
    </lineage>
</organism>
<proteinExistence type="predicted"/>
<protein>
    <submittedName>
        <fullName evidence="1">Uncharacterized protein</fullName>
    </submittedName>
</protein>
<reference evidence="1 2" key="1">
    <citation type="submission" date="2019-03" db="EMBL/GenBank/DDBJ databases">
        <title>Subsurface microbial communities from deep shales in Ohio and West Virginia, USA.</title>
        <authorList>
            <person name="Wrighton K."/>
        </authorList>
    </citation>
    <scope>NUCLEOTIDE SEQUENCE [LARGE SCALE GENOMIC DNA]</scope>
    <source>
        <strain evidence="1 2">MSL9.2</strain>
    </source>
</reference>
<name>A0A4R7YN03_9FIRM</name>
<dbReference type="EMBL" id="SODA01000056">
    <property type="protein sequence ID" value="TDV97071.1"/>
    <property type="molecule type" value="Genomic_DNA"/>
</dbReference>
<dbReference type="RefSeq" id="WP_111573545.1">
    <property type="nucleotide sequence ID" value="NZ_QLME01000048.1"/>
</dbReference>